<dbReference type="Pfam" id="PF19384">
    <property type="entry name" value="DUF5959"/>
    <property type="match status" value="1"/>
</dbReference>
<dbReference type="Proteomes" id="UP000037084">
    <property type="component" value="Unassembled WGS sequence"/>
</dbReference>
<dbReference type="EMBL" id="LGUV01000368">
    <property type="protein sequence ID" value="KOG45313.1"/>
    <property type="molecule type" value="Genomic_DNA"/>
</dbReference>
<accession>A0A0L8M4J8</accession>
<sequence>MGDVGVDLIRLGAGDCGGRLRVLGRHRPGRSAYHDHLDAEVVVTSGFANGRLRLRLSPEDLDDWGAALGELGAGHDVRWLPGNEIRVEVDRRFSVPVPVVTVTDEEASASSVRVWLDVGDGWVEELRGRYLRVRETWPNEVVAGPRPRS</sequence>
<dbReference type="PATRIC" id="fig|1961.12.peg.7068"/>
<organism evidence="1 2">
    <name type="scientific">Streptomyces virginiae</name>
    <name type="common">Streptomyces cinnamonensis</name>
    <dbReference type="NCBI Taxonomy" id="1961"/>
    <lineage>
        <taxon>Bacteria</taxon>
        <taxon>Bacillati</taxon>
        <taxon>Actinomycetota</taxon>
        <taxon>Actinomycetes</taxon>
        <taxon>Kitasatosporales</taxon>
        <taxon>Streptomycetaceae</taxon>
        <taxon>Streptomyces</taxon>
    </lineage>
</organism>
<reference evidence="2" key="1">
    <citation type="submission" date="2015-07" db="EMBL/GenBank/DDBJ databases">
        <authorList>
            <consortium name="Consortium for Microbial Forensics and Genomics (microFORGE)"/>
            <person name="Knight B.M."/>
            <person name="Roberts D.P."/>
            <person name="Lin D."/>
            <person name="Hari K."/>
            <person name="Fletcher J."/>
            <person name="Melcher U."/>
            <person name="Blagden T."/>
            <person name="Winegar R.A."/>
        </authorList>
    </citation>
    <scope>NUCLEOTIDE SEQUENCE [LARGE SCALE GENOMIC DNA]</scope>
    <source>
        <strain evidence="2">NRRL B-1447</strain>
    </source>
</reference>
<comment type="caution">
    <text evidence="1">The sequence shown here is derived from an EMBL/GenBank/DDBJ whole genome shotgun (WGS) entry which is preliminary data.</text>
</comment>
<proteinExistence type="predicted"/>
<gene>
    <name evidence="1" type="ORF">ADK75_31945</name>
</gene>
<evidence type="ECO:0000313" key="2">
    <source>
        <dbReference type="Proteomes" id="UP000037084"/>
    </source>
</evidence>
<dbReference type="AlphaFoldDB" id="A0A0L8M4J8"/>
<name>A0A0L8M4J8_STRVG</name>
<evidence type="ECO:0000313" key="1">
    <source>
        <dbReference type="EMBL" id="KOG45313.1"/>
    </source>
</evidence>
<protein>
    <submittedName>
        <fullName evidence="1">Uncharacterized protein</fullName>
    </submittedName>
</protein>
<dbReference type="InterPro" id="IPR046003">
    <property type="entry name" value="DUF5959"/>
</dbReference>